<evidence type="ECO:0000313" key="10">
    <source>
        <dbReference type="WBParaSite" id="SMUV_0000347701-mRNA-1"/>
    </source>
</evidence>
<dbReference type="InterPro" id="IPR005809">
    <property type="entry name" value="Succ_CoA_ligase-like_bsu"/>
</dbReference>
<keyword evidence="5" id="KW-0547">Nucleotide-binding</keyword>
<dbReference type="GO" id="GO:0005739">
    <property type="term" value="C:mitochondrion"/>
    <property type="evidence" value="ECO:0007669"/>
    <property type="project" value="TreeGrafter"/>
</dbReference>
<dbReference type="GO" id="GO:0042709">
    <property type="term" value="C:succinate-CoA ligase complex"/>
    <property type="evidence" value="ECO:0007669"/>
    <property type="project" value="TreeGrafter"/>
</dbReference>
<dbReference type="PROSITE" id="PS01217">
    <property type="entry name" value="SUCCINYL_COA_LIG_3"/>
    <property type="match status" value="1"/>
</dbReference>
<keyword evidence="3" id="KW-0436">Ligase</keyword>
<dbReference type="Pfam" id="PF08442">
    <property type="entry name" value="ATP-grasp_2"/>
    <property type="match status" value="1"/>
</dbReference>
<dbReference type="InterPro" id="IPR017866">
    <property type="entry name" value="Succ-CoA_synthase_bsu_CS"/>
</dbReference>
<dbReference type="PANTHER" id="PTHR11815:SF10">
    <property type="entry name" value="SUCCINATE--COA LIGASE [GDP-FORMING] SUBUNIT BETA, MITOCHONDRIAL"/>
    <property type="match status" value="1"/>
</dbReference>
<dbReference type="GO" id="GO:0005524">
    <property type="term" value="F:ATP binding"/>
    <property type="evidence" value="ECO:0007669"/>
    <property type="project" value="InterPro"/>
</dbReference>
<feature type="domain" description="ATP-grasp fold succinyl-CoA synthetase-type" evidence="8">
    <location>
        <begin position="9"/>
        <end position="203"/>
    </location>
</feature>
<evidence type="ECO:0000256" key="2">
    <source>
        <dbReference type="ARBA" id="ARBA00005064"/>
    </source>
</evidence>
<keyword evidence="4" id="KW-0479">Metal-binding</keyword>
<comment type="cofactor">
    <cofactor evidence="1">
        <name>Mg(2+)</name>
        <dbReference type="ChEBI" id="CHEBI:18420"/>
    </cofactor>
</comment>
<dbReference type="InterPro" id="IPR005811">
    <property type="entry name" value="SUCC_ACL_C"/>
</dbReference>
<evidence type="ECO:0000259" key="8">
    <source>
        <dbReference type="Pfam" id="PF08442"/>
    </source>
</evidence>
<accession>A0A0N5AGL8</accession>
<evidence type="ECO:0000256" key="4">
    <source>
        <dbReference type="ARBA" id="ARBA00022723"/>
    </source>
</evidence>
<dbReference type="UniPathway" id="UPA00223">
    <property type="reaction ID" value="UER00999"/>
</dbReference>
<sequence>MSSCFRCLNLQEYQSKHLLSKYGCAVQHFIVADSKEDYVVKAMVLAGGRGKGRFIGGKKDFGGVFITKDRNEALEAVDEMIGKRLVTKQTGADGLLVKKVMIAEGLAIKRETYLAILMDRSFNGPVIVHSPAGGMDIETVAKTKPHLLFKEPIDISVGMTQEQAERVARNLGFEGQATNEIRSLYELFIDVDATQVEINPMVETKDGHAFCIDAKLNFDDSAEYRQKEIFAMEVISLFKSEVAAKKFHLNYIPLDGNIACLVNGAGLAMATMDIIKLYGGNPANFLDVGGAVTEEAVSAAFKIILSDPKVDFCFLDAELCGRHSSKYIWRHRSTFGSTGRYIIFYTFPFICTNVDDGKELLKKSGLPIISVDSLDDAAQKIVSLVKEKHH</sequence>
<dbReference type="Gene3D" id="3.30.470.20">
    <property type="entry name" value="ATP-grasp fold, B domain"/>
    <property type="match status" value="1"/>
</dbReference>
<dbReference type="InterPro" id="IPR016102">
    <property type="entry name" value="Succinyl-CoA_synth-like"/>
</dbReference>
<dbReference type="AlphaFoldDB" id="A0A0N5AGL8"/>
<dbReference type="Gene3D" id="3.40.50.261">
    <property type="entry name" value="Succinyl-CoA synthetase domains"/>
    <property type="match status" value="1"/>
</dbReference>
<dbReference type="PIRSF" id="PIRSF001554">
    <property type="entry name" value="SucCS_beta"/>
    <property type="match status" value="1"/>
</dbReference>
<proteinExistence type="predicted"/>
<dbReference type="SUPFAM" id="SSF56059">
    <property type="entry name" value="Glutathione synthetase ATP-binding domain-like"/>
    <property type="match status" value="1"/>
</dbReference>
<evidence type="ECO:0000256" key="1">
    <source>
        <dbReference type="ARBA" id="ARBA00001946"/>
    </source>
</evidence>
<name>A0A0N5AGL8_9BILA</name>
<dbReference type="GO" id="GO:0046872">
    <property type="term" value="F:metal ion binding"/>
    <property type="evidence" value="ECO:0007669"/>
    <property type="project" value="UniProtKB-KW"/>
</dbReference>
<organism evidence="9 10">
    <name type="scientific">Syphacia muris</name>
    <dbReference type="NCBI Taxonomy" id="451379"/>
    <lineage>
        <taxon>Eukaryota</taxon>
        <taxon>Metazoa</taxon>
        <taxon>Ecdysozoa</taxon>
        <taxon>Nematoda</taxon>
        <taxon>Chromadorea</taxon>
        <taxon>Rhabditida</taxon>
        <taxon>Spirurina</taxon>
        <taxon>Oxyuridomorpha</taxon>
        <taxon>Oxyuroidea</taxon>
        <taxon>Oxyuridae</taxon>
        <taxon>Syphacia</taxon>
    </lineage>
</organism>
<dbReference type="Proteomes" id="UP000046393">
    <property type="component" value="Unplaced"/>
</dbReference>
<evidence type="ECO:0000256" key="3">
    <source>
        <dbReference type="ARBA" id="ARBA00022598"/>
    </source>
</evidence>
<dbReference type="STRING" id="451379.A0A0N5AGL8"/>
<reference evidence="10" key="1">
    <citation type="submission" date="2017-02" db="UniProtKB">
        <authorList>
            <consortium name="WormBaseParasite"/>
        </authorList>
    </citation>
    <scope>IDENTIFICATION</scope>
</reference>
<evidence type="ECO:0000256" key="5">
    <source>
        <dbReference type="ARBA" id="ARBA00022741"/>
    </source>
</evidence>
<dbReference type="InterPro" id="IPR013815">
    <property type="entry name" value="ATP_grasp_subdomain_1"/>
</dbReference>
<dbReference type="SUPFAM" id="SSF52210">
    <property type="entry name" value="Succinyl-CoA synthetase domains"/>
    <property type="match status" value="1"/>
</dbReference>
<evidence type="ECO:0000256" key="6">
    <source>
        <dbReference type="ARBA" id="ARBA00022842"/>
    </source>
</evidence>
<dbReference type="InterPro" id="IPR013650">
    <property type="entry name" value="ATP-grasp_succ-CoA_synth-type"/>
</dbReference>
<comment type="pathway">
    <text evidence="2">Carbohydrate metabolism; tricarboxylic acid cycle; succinate from succinyl-CoA (ligase route): step 1/1.</text>
</comment>
<keyword evidence="6" id="KW-0460">Magnesium</keyword>
<dbReference type="WBParaSite" id="SMUV_0000347701-mRNA-1">
    <property type="protein sequence ID" value="SMUV_0000347701-mRNA-1"/>
    <property type="gene ID" value="SMUV_0000347701"/>
</dbReference>
<evidence type="ECO:0000313" key="9">
    <source>
        <dbReference type="Proteomes" id="UP000046393"/>
    </source>
</evidence>
<dbReference type="PANTHER" id="PTHR11815">
    <property type="entry name" value="SUCCINYL-COA SYNTHETASE BETA CHAIN"/>
    <property type="match status" value="1"/>
</dbReference>
<dbReference type="GO" id="GO:0006099">
    <property type="term" value="P:tricarboxylic acid cycle"/>
    <property type="evidence" value="ECO:0007669"/>
    <property type="project" value="UniProtKB-UniPathway"/>
</dbReference>
<dbReference type="GO" id="GO:0004776">
    <property type="term" value="F:succinate-CoA ligase (GDP-forming) activity"/>
    <property type="evidence" value="ECO:0007669"/>
    <property type="project" value="TreeGrafter"/>
</dbReference>
<dbReference type="Pfam" id="PF00549">
    <property type="entry name" value="Ligase_CoA"/>
    <property type="match status" value="1"/>
</dbReference>
<dbReference type="FunFam" id="3.30.470.20:FF:000002">
    <property type="entry name" value="Succinate--CoA ligase [ADP-forming] subunit beta"/>
    <property type="match status" value="1"/>
</dbReference>
<feature type="domain" description="ATP-citrate synthase/succinyl-CoA ligase C-terminal" evidence="7">
    <location>
        <begin position="261"/>
        <end position="382"/>
    </location>
</feature>
<keyword evidence="9" id="KW-1185">Reference proteome</keyword>
<dbReference type="Gene3D" id="3.30.1490.20">
    <property type="entry name" value="ATP-grasp fold, A domain"/>
    <property type="match status" value="1"/>
</dbReference>
<evidence type="ECO:0000259" key="7">
    <source>
        <dbReference type="Pfam" id="PF00549"/>
    </source>
</evidence>
<dbReference type="GO" id="GO:0006104">
    <property type="term" value="P:succinyl-CoA metabolic process"/>
    <property type="evidence" value="ECO:0007669"/>
    <property type="project" value="TreeGrafter"/>
</dbReference>
<protein>
    <submittedName>
        <fullName evidence="10">ATP-grasp_2 domain-containing protein</fullName>
    </submittedName>
</protein>